<accession>A0AB34KL50</accession>
<organism evidence="6 7">
    <name type="scientific">Cladosporium halotolerans</name>
    <dbReference type="NCBI Taxonomy" id="1052096"/>
    <lineage>
        <taxon>Eukaryota</taxon>
        <taxon>Fungi</taxon>
        <taxon>Dikarya</taxon>
        <taxon>Ascomycota</taxon>
        <taxon>Pezizomycotina</taxon>
        <taxon>Dothideomycetes</taxon>
        <taxon>Dothideomycetidae</taxon>
        <taxon>Cladosporiales</taxon>
        <taxon>Cladosporiaceae</taxon>
        <taxon>Cladosporium</taxon>
    </lineage>
</organism>
<dbReference type="GO" id="GO:0016829">
    <property type="term" value="F:lyase activity"/>
    <property type="evidence" value="ECO:0007669"/>
    <property type="project" value="UniProtKB-KW"/>
</dbReference>
<sequence>MALHESVLEPAIPEHLRTERTLPSRLPPDYHPPFPAYAARFSKSADGVVIAVIGFQSKDRDSRFEDCQKKLVGFMRQQVGDVVPKHWDLSSVIDKRGYHNIAAIAYWATPSDYEAWLAESGFAAFWDDLKPDGDVGWFREAFSPSIDRFENIFSDNEVPEGVAHMRESVSRELQEHVYWGSMRDRLPISQTDLLVGNHDQRSAVDEVTDTRSQRIRVPGRRNLAIIRSGQDWSGTDAHERELYLTTMHPVLIKGMEYLTHQGSETGCFSNRFMEVIDADDASRCMEKTFGLGYFDDIASLEAWSKKHRTHLAIFGRFHQYAKELENNLQLRLFHEVLVLTPEQQDLEYVGCHEDTGMLTAR</sequence>
<dbReference type="GeneID" id="96007995"/>
<dbReference type="AlphaFoldDB" id="A0AB34KL50"/>
<gene>
    <name evidence="6" type="ORF">WHR41_06552</name>
</gene>
<evidence type="ECO:0000256" key="4">
    <source>
        <dbReference type="ARBA" id="ARBA00023004"/>
    </source>
</evidence>
<dbReference type="RefSeq" id="XP_069227913.1">
    <property type="nucleotide sequence ID" value="XM_069375157.1"/>
</dbReference>
<evidence type="ECO:0000256" key="5">
    <source>
        <dbReference type="ARBA" id="ARBA00023239"/>
    </source>
</evidence>
<dbReference type="GO" id="GO:0046872">
    <property type="term" value="F:metal ion binding"/>
    <property type="evidence" value="ECO:0007669"/>
    <property type="project" value="UniProtKB-KW"/>
</dbReference>
<evidence type="ECO:0008006" key="8">
    <source>
        <dbReference type="Google" id="ProtNLM"/>
    </source>
</evidence>
<name>A0AB34KL50_9PEZI</name>
<keyword evidence="4" id="KW-0408">Iron</keyword>
<keyword evidence="5" id="KW-0456">Lyase</keyword>
<evidence type="ECO:0000256" key="3">
    <source>
        <dbReference type="ARBA" id="ARBA00022723"/>
    </source>
</evidence>
<dbReference type="EMBL" id="JAAQHG020000023">
    <property type="protein sequence ID" value="KAL1584807.1"/>
    <property type="molecule type" value="Genomic_DNA"/>
</dbReference>
<dbReference type="Proteomes" id="UP000803884">
    <property type="component" value="Unassembled WGS sequence"/>
</dbReference>
<dbReference type="InterPro" id="IPR025702">
    <property type="entry name" value="OXD"/>
</dbReference>
<evidence type="ECO:0000256" key="2">
    <source>
        <dbReference type="ARBA" id="ARBA00022617"/>
    </source>
</evidence>
<dbReference type="Pfam" id="PF13816">
    <property type="entry name" value="Dehydratase_hem"/>
    <property type="match status" value="1"/>
</dbReference>
<evidence type="ECO:0000313" key="6">
    <source>
        <dbReference type="EMBL" id="KAL1584807.1"/>
    </source>
</evidence>
<reference evidence="6 7" key="1">
    <citation type="journal article" date="2020" name="Microbiol. Resour. Announc.">
        <title>Draft Genome Sequence of a Cladosporium Species Isolated from the Mesophotic Ascidian Didemnum maculosum.</title>
        <authorList>
            <person name="Gioti A."/>
            <person name="Siaperas R."/>
            <person name="Nikolaivits E."/>
            <person name="Le Goff G."/>
            <person name="Ouazzani J."/>
            <person name="Kotoulas G."/>
            <person name="Topakas E."/>
        </authorList>
    </citation>
    <scope>NUCLEOTIDE SEQUENCE [LARGE SCALE GENOMIC DNA]</scope>
    <source>
        <strain evidence="6 7">TM138-S3</strain>
    </source>
</reference>
<proteinExistence type="predicted"/>
<evidence type="ECO:0000256" key="1">
    <source>
        <dbReference type="ARBA" id="ARBA00001970"/>
    </source>
</evidence>
<comment type="caution">
    <text evidence="6">The sequence shown here is derived from an EMBL/GenBank/DDBJ whole genome shotgun (WGS) entry which is preliminary data.</text>
</comment>
<keyword evidence="3" id="KW-0479">Metal-binding</keyword>
<keyword evidence="7" id="KW-1185">Reference proteome</keyword>
<comment type="cofactor">
    <cofactor evidence="1">
        <name>heme b</name>
        <dbReference type="ChEBI" id="CHEBI:60344"/>
    </cofactor>
</comment>
<evidence type="ECO:0000313" key="7">
    <source>
        <dbReference type="Proteomes" id="UP000803884"/>
    </source>
</evidence>
<keyword evidence="2" id="KW-0349">Heme</keyword>
<protein>
    <recommendedName>
        <fullName evidence="8">Phenylacetaldoxime dehydratase</fullName>
    </recommendedName>
</protein>